<dbReference type="EMBL" id="HG001780">
    <property type="protein sequence ID" value="CDF36469.1"/>
    <property type="molecule type" value="Genomic_DNA"/>
</dbReference>
<accession>R7QEH9</accession>
<dbReference type="RefSeq" id="XP_005716288.1">
    <property type="nucleotide sequence ID" value="XM_005716231.1"/>
</dbReference>
<feature type="domain" description="Helicase-associated" evidence="1">
    <location>
        <begin position="158"/>
        <end position="216"/>
    </location>
</feature>
<dbReference type="AlphaFoldDB" id="R7QEH9"/>
<dbReference type="Proteomes" id="UP000012073">
    <property type="component" value="Unassembled WGS sequence"/>
</dbReference>
<proteinExistence type="predicted"/>
<dbReference type="KEGG" id="ccp:CHC_T00004400001"/>
<dbReference type="InterPro" id="IPR005114">
    <property type="entry name" value="Helicase_assoc"/>
</dbReference>
<name>R7QEH9_CHOCR</name>
<dbReference type="GeneID" id="17323992"/>
<feature type="domain" description="Helicase-associated" evidence="1">
    <location>
        <begin position="96"/>
        <end position="152"/>
    </location>
</feature>
<sequence>MSSYDTDMSRVFDLHNTVSTGHVSTPSSPNPSWESRYEELLQWRAVRGDTCVPKAEGALGRWVARQRELKRTGKLDPGREHALNSINFVWNTVTAMWEERFRRLSEWKRIHGHCAVPIAQGELGTWVSKQRQLRKRGKLSKEKVDALDSLKFTWSTAEADWEDKFKRLCGWTREHGHASVPFNEGELGWWVNTQRQCKRKGKLNQSREARLQTLGFVWNPSNSRSRAANTTTNTAVTSSAVTTPVSTPEKIETTIGSDVATSDILQLFADQSKEEPDFFQDNISPVSAEPMPCTEVTQVSTPPTTQAESLPSPQAALLPYNMWSPAILSSPMLNMPNMQMMSLPNPFSLLMPSVSQSFSMGQSVQCHSEALEQILSRDDGSCVFDQAAIDSLTCDEDL</sequence>
<dbReference type="Gene3D" id="6.10.140.530">
    <property type="match status" value="3"/>
</dbReference>
<dbReference type="OrthoDB" id="70932at2759"/>
<dbReference type="Pfam" id="PF03457">
    <property type="entry name" value="HA"/>
    <property type="match status" value="3"/>
</dbReference>
<feature type="domain" description="Helicase-associated" evidence="1">
    <location>
        <begin position="32"/>
        <end position="88"/>
    </location>
</feature>
<keyword evidence="3" id="KW-1185">Reference proteome</keyword>
<dbReference type="Gramene" id="CDF36469">
    <property type="protein sequence ID" value="CDF36469"/>
    <property type="gene ID" value="CHC_T00004400001"/>
</dbReference>
<evidence type="ECO:0000313" key="2">
    <source>
        <dbReference type="EMBL" id="CDF36469.1"/>
    </source>
</evidence>
<evidence type="ECO:0000259" key="1">
    <source>
        <dbReference type="Pfam" id="PF03457"/>
    </source>
</evidence>
<protein>
    <recommendedName>
        <fullName evidence="1">Helicase-associated domain-containing protein</fullName>
    </recommendedName>
</protein>
<organism evidence="2 3">
    <name type="scientific">Chondrus crispus</name>
    <name type="common">Carrageen Irish moss</name>
    <name type="synonym">Polymorpha crispa</name>
    <dbReference type="NCBI Taxonomy" id="2769"/>
    <lineage>
        <taxon>Eukaryota</taxon>
        <taxon>Rhodophyta</taxon>
        <taxon>Florideophyceae</taxon>
        <taxon>Rhodymeniophycidae</taxon>
        <taxon>Gigartinales</taxon>
        <taxon>Gigartinaceae</taxon>
        <taxon>Chondrus</taxon>
    </lineage>
</organism>
<evidence type="ECO:0000313" key="3">
    <source>
        <dbReference type="Proteomes" id="UP000012073"/>
    </source>
</evidence>
<dbReference type="PANTHER" id="PTHR33418:SF1">
    <property type="entry name" value="HELICASE-ASSOCIATED DOMAIN-CONTAINING PROTEIN"/>
    <property type="match status" value="1"/>
</dbReference>
<gene>
    <name evidence="2" type="ORF">CHC_T00004400001</name>
</gene>
<dbReference type="PANTHER" id="PTHR33418">
    <property type="entry name" value="HELICASE-ASSOCIATED"/>
    <property type="match status" value="1"/>
</dbReference>
<reference evidence="3" key="1">
    <citation type="journal article" date="2013" name="Proc. Natl. Acad. Sci. U.S.A.">
        <title>Genome structure and metabolic features in the red seaweed Chondrus crispus shed light on evolution of the Archaeplastida.</title>
        <authorList>
            <person name="Collen J."/>
            <person name="Porcel B."/>
            <person name="Carre W."/>
            <person name="Ball S.G."/>
            <person name="Chaparro C."/>
            <person name="Tonon T."/>
            <person name="Barbeyron T."/>
            <person name="Michel G."/>
            <person name="Noel B."/>
            <person name="Valentin K."/>
            <person name="Elias M."/>
            <person name="Artiguenave F."/>
            <person name="Arun A."/>
            <person name="Aury J.M."/>
            <person name="Barbosa-Neto J.F."/>
            <person name="Bothwell J.H."/>
            <person name="Bouget F.Y."/>
            <person name="Brillet L."/>
            <person name="Cabello-Hurtado F."/>
            <person name="Capella-Gutierrez S."/>
            <person name="Charrier B."/>
            <person name="Cladiere L."/>
            <person name="Cock J.M."/>
            <person name="Coelho S.M."/>
            <person name="Colleoni C."/>
            <person name="Czjzek M."/>
            <person name="Da Silva C."/>
            <person name="Delage L."/>
            <person name="Denoeud F."/>
            <person name="Deschamps P."/>
            <person name="Dittami S.M."/>
            <person name="Gabaldon T."/>
            <person name="Gachon C.M."/>
            <person name="Groisillier A."/>
            <person name="Herve C."/>
            <person name="Jabbari K."/>
            <person name="Katinka M."/>
            <person name="Kloareg B."/>
            <person name="Kowalczyk N."/>
            <person name="Labadie K."/>
            <person name="Leblanc C."/>
            <person name="Lopez P.J."/>
            <person name="McLachlan D.H."/>
            <person name="Meslet-Cladiere L."/>
            <person name="Moustafa A."/>
            <person name="Nehr Z."/>
            <person name="Nyvall Collen P."/>
            <person name="Panaud O."/>
            <person name="Partensky F."/>
            <person name="Poulain J."/>
            <person name="Rensing S.A."/>
            <person name="Rousvoal S."/>
            <person name="Samson G."/>
            <person name="Symeonidi A."/>
            <person name="Weissenbach J."/>
            <person name="Zambounis A."/>
            <person name="Wincker P."/>
            <person name="Boyen C."/>
        </authorList>
    </citation>
    <scope>NUCLEOTIDE SEQUENCE [LARGE SCALE GENOMIC DNA]</scope>
    <source>
        <strain evidence="3">cv. Stackhouse</strain>
    </source>
</reference>